<dbReference type="GO" id="GO:0003677">
    <property type="term" value="F:DNA binding"/>
    <property type="evidence" value="ECO:0007669"/>
    <property type="project" value="UniProtKB-UniRule"/>
</dbReference>
<dbReference type="FunFam" id="3.90.199.10:FF:000001">
    <property type="entry name" value="DNA gyrase subunit A"/>
    <property type="match status" value="1"/>
</dbReference>
<feature type="coiled-coil region" evidence="11">
    <location>
        <begin position="443"/>
        <end position="470"/>
    </location>
</feature>
<dbReference type="InterPro" id="IPR035516">
    <property type="entry name" value="Gyrase/topoIV_suA_C"/>
</dbReference>
<dbReference type="InterPro" id="IPR005743">
    <property type="entry name" value="GyrA"/>
</dbReference>
<dbReference type="FunFam" id="2.120.10.90:FF:000005">
    <property type="entry name" value="DNA topoisomerase 4 subunit A"/>
    <property type="match status" value="1"/>
</dbReference>
<evidence type="ECO:0000256" key="7">
    <source>
        <dbReference type="ARBA" id="ARBA00023235"/>
    </source>
</evidence>
<dbReference type="Gene3D" id="2.120.10.90">
    <property type="entry name" value="DNA gyrase/topoisomerase IV, subunit A, C-terminal"/>
    <property type="match status" value="1"/>
</dbReference>
<dbReference type="NCBIfam" id="TIGR01063">
    <property type="entry name" value="gyrA"/>
    <property type="match status" value="1"/>
</dbReference>
<dbReference type="HAMAP" id="MF_01897">
    <property type="entry name" value="GyrA"/>
    <property type="match status" value="1"/>
</dbReference>
<dbReference type="SMART" id="SM00434">
    <property type="entry name" value="TOP4c"/>
    <property type="match status" value="1"/>
</dbReference>
<comment type="similarity">
    <text evidence="2 9">Belongs to the type II topoisomerase GyrA/ParC subunit family.</text>
</comment>
<evidence type="ECO:0000259" key="12">
    <source>
        <dbReference type="PROSITE" id="PS52040"/>
    </source>
</evidence>
<comment type="subcellular location">
    <subcellularLocation>
        <location evidence="9">Cytoplasm</location>
    </subcellularLocation>
</comment>
<dbReference type="Proteomes" id="UP001229251">
    <property type="component" value="Unassembled WGS sequence"/>
</dbReference>
<keyword evidence="11" id="KW-0175">Coiled coil</keyword>
<keyword evidence="3 9" id="KW-0547">Nucleotide-binding</keyword>
<dbReference type="Gene3D" id="1.10.268.10">
    <property type="entry name" value="Topoisomerase, domain 3"/>
    <property type="match status" value="1"/>
</dbReference>
<evidence type="ECO:0000256" key="8">
    <source>
        <dbReference type="ARBA" id="ARBA00063644"/>
    </source>
</evidence>
<dbReference type="CDD" id="cd00187">
    <property type="entry name" value="TOP4c"/>
    <property type="match status" value="1"/>
</dbReference>
<evidence type="ECO:0000256" key="5">
    <source>
        <dbReference type="ARBA" id="ARBA00023029"/>
    </source>
</evidence>
<feature type="domain" description="Topo IIA-type catalytic" evidence="12">
    <location>
        <begin position="39"/>
        <end position="506"/>
    </location>
</feature>
<dbReference type="FunFam" id="3.30.1360.40:FF:000002">
    <property type="entry name" value="DNA gyrase subunit A"/>
    <property type="match status" value="1"/>
</dbReference>
<evidence type="ECO:0000256" key="11">
    <source>
        <dbReference type="SAM" id="Coils"/>
    </source>
</evidence>
<dbReference type="InterPro" id="IPR013757">
    <property type="entry name" value="Topo_IIA_A_a_sf"/>
</dbReference>
<dbReference type="RefSeq" id="WP_285065827.1">
    <property type="nucleotide sequence ID" value="NZ_JASOOE010000008.1"/>
</dbReference>
<dbReference type="GO" id="GO:0009330">
    <property type="term" value="C:DNA topoisomerase type II (double strand cut, ATP-hydrolyzing) complex"/>
    <property type="evidence" value="ECO:0007669"/>
    <property type="project" value="TreeGrafter"/>
</dbReference>
<name>A0AAJ1V3I0_9LACT</name>
<dbReference type="GO" id="GO:0005524">
    <property type="term" value="F:ATP binding"/>
    <property type="evidence" value="ECO:0007669"/>
    <property type="project" value="UniProtKB-UniRule"/>
</dbReference>
<dbReference type="GO" id="GO:0006261">
    <property type="term" value="P:DNA-templated DNA replication"/>
    <property type="evidence" value="ECO:0007669"/>
    <property type="project" value="UniProtKB-UniRule"/>
</dbReference>
<accession>A0AAJ1V3I0</accession>
<evidence type="ECO:0000256" key="1">
    <source>
        <dbReference type="ARBA" id="ARBA00000185"/>
    </source>
</evidence>
<evidence type="ECO:0000256" key="10">
    <source>
        <dbReference type="PROSITE-ProRule" id="PRU01384"/>
    </source>
</evidence>
<dbReference type="EMBL" id="JASOOE010000008">
    <property type="protein sequence ID" value="MDK7187381.1"/>
    <property type="molecule type" value="Genomic_DNA"/>
</dbReference>
<dbReference type="SUPFAM" id="SSF101904">
    <property type="entry name" value="GyrA/ParC C-terminal domain-like"/>
    <property type="match status" value="1"/>
</dbReference>
<feature type="short sequence motif" description="GyrA-box" evidence="9">
    <location>
        <begin position="533"/>
        <end position="539"/>
    </location>
</feature>
<dbReference type="PANTHER" id="PTHR43493">
    <property type="entry name" value="DNA GYRASE/TOPOISOMERASE SUBUNIT A"/>
    <property type="match status" value="1"/>
</dbReference>
<comment type="caution">
    <text evidence="13">The sequence shown here is derived from an EMBL/GenBank/DDBJ whole genome shotgun (WGS) entry which is preliminary data.</text>
</comment>
<dbReference type="InterPro" id="IPR006691">
    <property type="entry name" value="GyrA/parC_rep"/>
</dbReference>
<keyword evidence="4 9" id="KW-0067">ATP-binding</keyword>
<dbReference type="FunFam" id="1.10.268.10:FF:000001">
    <property type="entry name" value="DNA gyrase subunit A"/>
    <property type="match status" value="1"/>
</dbReference>
<dbReference type="PANTHER" id="PTHR43493:SF5">
    <property type="entry name" value="DNA GYRASE SUBUNIT A, CHLOROPLASTIC_MITOCHONDRIAL"/>
    <property type="match status" value="1"/>
</dbReference>
<evidence type="ECO:0000256" key="6">
    <source>
        <dbReference type="ARBA" id="ARBA00023125"/>
    </source>
</evidence>
<dbReference type="Gene3D" id="3.30.1360.40">
    <property type="match status" value="1"/>
</dbReference>
<evidence type="ECO:0000256" key="2">
    <source>
        <dbReference type="ARBA" id="ARBA00008263"/>
    </source>
</evidence>
<evidence type="ECO:0000256" key="9">
    <source>
        <dbReference type="HAMAP-Rule" id="MF_01897"/>
    </source>
</evidence>
<dbReference type="EC" id="5.6.2.2" evidence="9"/>
<gene>
    <name evidence="9 13" type="primary">gyrA</name>
    <name evidence="13" type="ORF">QP433_05255</name>
</gene>
<keyword evidence="6 9" id="KW-0238">DNA-binding</keyword>
<evidence type="ECO:0000256" key="4">
    <source>
        <dbReference type="ARBA" id="ARBA00022840"/>
    </source>
</evidence>
<dbReference type="InterPro" id="IPR050220">
    <property type="entry name" value="Type_II_DNA_Topoisomerases"/>
</dbReference>
<dbReference type="SUPFAM" id="SSF56719">
    <property type="entry name" value="Type II DNA topoisomerase"/>
    <property type="match status" value="1"/>
</dbReference>
<comment type="subunit">
    <text evidence="9">Heterotetramer, composed of two GyrA and two GyrB chains. In the heterotetramer, GyrA contains the active site tyrosine that forms a transient covalent intermediate with DNA, while GyrB binds cofactors and catalyzes ATP hydrolysis.</text>
</comment>
<keyword evidence="7 9" id="KW-0413">Isomerase</keyword>
<dbReference type="Pfam" id="PF00521">
    <property type="entry name" value="DNA_topoisoIV"/>
    <property type="match status" value="1"/>
</dbReference>
<dbReference type="GO" id="GO:0005694">
    <property type="term" value="C:chromosome"/>
    <property type="evidence" value="ECO:0007669"/>
    <property type="project" value="InterPro"/>
</dbReference>
<evidence type="ECO:0000313" key="14">
    <source>
        <dbReference type="Proteomes" id="UP001229251"/>
    </source>
</evidence>
<evidence type="ECO:0000313" key="13">
    <source>
        <dbReference type="EMBL" id="MDK7187381.1"/>
    </source>
</evidence>
<dbReference type="AlphaFoldDB" id="A0AAJ1V3I0"/>
<dbReference type="InterPro" id="IPR002205">
    <property type="entry name" value="Topo_IIA_dom_A"/>
</dbReference>
<comment type="miscellaneous">
    <text evidence="9">Few gyrases are as efficient as E.coli at forming negative supercoils. Not all organisms have 2 type II topoisomerases; in organisms with a single type II topoisomerase this enzyme also has to decatenate newly replicated chromosomes.</text>
</comment>
<sequence length="858" mass="97038">MTEESFDIKNQSFEEVSLPEEMKSSFLDYAMSVIVARALPDVRDGLKPVHRRILYGMNELGVTPDKPYKKSARIVGDVMGKYHPHGDSAIYDAMVRMAQSFSYRQVLVDGHGNFGSIDGDGAAAMRYTEARMSKITLEMLRDINKDTIDFQDNYSQEEKEPVVLPSRFPNILVNGASGIAVGMTTNIPSHNLAEVISAIQILMKNPQASVEDLMQAIQGPDFPTGGIIMGRAGIRKAYKTGRGKIIIRGQVEIEKFGRYKDQDRIVITEIPYGVNKAKLVERIAELGREKKIDGITYIADESNREGMRIVVEVRRDTSVDVVLNNLYKQTALQTNFGINMLAIDHGVPKVLNLKEILEKYLAHQEEVITRRTRFEKKKAEDRAHIVEGLQKALDVIDEIIDIIRSSHEPSAAKEELIHRFKFSDIQAQAILDMRLVRLTGLEREKIDQELNDLRQLIQRLSDILSSQERIYELIYDELLDIQKRFNDPRRTQIQAREIQNLEDEDLIDEEDILLMLTRTGYIKRVLEDEFRVQNRGGRGIKGMGVSEEDTIQCLVSTSTHDTLLFFTNYGKVYQAKGYDIPQYGRTSKGLPLVNLLKLDDGEQVLEIINVRVQDESKDKQRYLFFVTKNGRVKRTCVEEFYNIRVNGLIAMGLNEGDELRHVLLTDETSNIILASHEGYAVSFDQEDVRVMGRPAAGVKGMSLRKGDYIIGADILKKDHQILVVSENGYGKKTPVEEYALRYRGGKGVKTAKISAKSGKLAAMLCIEGHEDLMIMTNTGIVIRICVKDISVSSRDTLGVKVIRLDEEAIVEKMVAISESSESNQKIDEDVQVEVNDQDQSLVDQLLDRAENDDDLDRI</sequence>
<dbReference type="NCBIfam" id="NF004044">
    <property type="entry name" value="PRK05561.1"/>
    <property type="match status" value="1"/>
</dbReference>
<dbReference type="InterPro" id="IPR013758">
    <property type="entry name" value="Topo_IIA_A/C_ab"/>
</dbReference>
<dbReference type="GO" id="GO:0006265">
    <property type="term" value="P:DNA topological change"/>
    <property type="evidence" value="ECO:0007669"/>
    <property type="project" value="UniProtKB-UniRule"/>
</dbReference>
<proteinExistence type="inferred from homology"/>
<dbReference type="PROSITE" id="PS52040">
    <property type="entry name" value="TOPO_IIA"/>
    <property type="match status" value="1"/>
</dbReference>
<feature type="active site" description="O-(5'-phospho-DNA)-tyrosine intermediate" evidence="9 10">
    <location>
        <position position="127"/>
    </location>
</feature>
<dbReference type="Pfam" id="PF03989">
    <property type="entry name" value="DNA_gyraseA_C"/>
    <property type="match status" value="6"/>
</dbReference>
<dbReference type="GO" id="GO:0005737">
    <property type="term" value="C:cytoplasm"/>
    <property type="evidence" value="ECO:0007669"/>
    <property type="project" value="UniProtKB-SubCell"/>
</dbReference>
<reference evidence="13" key="1">
    <citation type="submission" date="2023-05" db="EMBL/GenBank/DDBJ databases">
        <title>Cataloging the Phylogenetic Diversity of Human Bladder Bacteria.</title>
        <authorList>
            <person name="Du J."/>
        </authorList>
    </citation>
    <scope>NUCLEOTIDE SEQUENCE</scope>
    <source>
        <strain evidence="13">UMB1231</strain>
    </source>
</reference>
<dbReference type="InterPro" id="IPR013760">
    <property type="entry name" value="Topo_IIA-like_dom_sf"/>
</dbReference>
<dbReference type="NCBIfam" id="NF004043">
    <property type="entry name" value="PRK05560.1"/>
    <property type="match status" value="1"/>
</dbReference>
<keyword evidence="9" id="KW-0963">Cytoplasm</keyword>
<comment type="catalytic activity">
    <reaction evidence="1 9 10">
        <text>ATP-dependent breakage, passage and rejoining of double-stranded DNA.</text>
        <dbReference type="EC" id="5.6.2.2"/>
    </reaction>
</comment>
<comment type="function">
    <text evidence="9">A type II topoisomerase that negatively supercoils closed circular double-stranded (ds) DNA in an ATP-dependent manner to modulate DNA topology and maintain chromosomes in an underwound state. Negative supercoiling favors strand separation, and DNA replication, transcription, recombination and repair, all of which involve strand separation. Also able to catalyze the interconversion of other topological isomers of dsDNA rings, including catenanes and knotted rings. Type II topoisomerases break and join 2 DNA strands simultaneously in an ATP-dependent manner.</text>
</comment>
<dbReference type="GO" id="GO:0034335">
    <property type="term" value="F:DNA negative supercoiling activity"/>
    <property type="evidence" value="ECO:0007669"/>
    <property type="project" value="UniProtKB-ARBA"/>
</dbReference>
<protein>
    <recommendedName>
        <fullName evidence="9">DNA gyrase subunit A</fullName>
        <ecNumber evidence="9">5.6.2.2</ecNumber>
    </recommendedName>
</protein>
<dbReference type="Gene3D" id="3.90.199.10">
    <property type="entry name" value="Topoisomerase II, domain 5"/>
    <property type="match status" value="1"/>
</dbReference>
<comment type="subunit">
    <text evidence="8">Heterotetramer composed of ParC and ParE.</text>
</comment>
<organism evidence="13 14">
    <name type="scientific">Facklamia hominis</name>
    <dbReference type="NCBI Taxonomy" id="178214"/>
    <lineage>
        <taxon>Bacteria</taxon>
        <taxon>Bacillati</taxon>
        <taxon>Bacillota</taxon>
        <taxon>Bacilli</taxon>
        <taxon>Lactobacillales</taxon>
        <taxon>Aerococcaceae</taxon>
        <taxon>Facklamia</taxon>
    </lineage>
</organism>
<evidence type="ECO:0000256" key="3">
    <source>
        <dbReference type="ARBA" id="ARBA00022741"/>
    </source>
</evidence>
<keyword evidence="5 9" id="KW-0799">Topoisomerase</keyword>